<sequence length="175" mass="18707">MEPTGPYTERQWAPIWWWLVAAALWATLVIAIGAYLPWWAGLAGAVLTGVPIALALGGWGARRVTVDDAGVRAGRSLLEWSYADEPIALDRAAARERLGPRAAVRAWLVTRPWLPEAVELPVRDPADPHPYWLIGTRDAGRLASAIRAARPAAGTPRPASDPARPDGSIGTPASG</sequence>
<feature type="region of interest" description="Disordered" evidence="1">
    <location>
        <begin position="147"/>
        <end position="175"/>
    </location>
</feature>
<proteinExistence type="predicted"/>
<feature type="transmembrane region" description="Helical" evidence="2">
    <location>
        <begin position="12"/>
        <end position="32"/>
    </location>
</feature>
<keyword evidence="2" id="KW-0472">Membrane</keyword>
<gene>
    <name evidence="3" type="ORF">GGQ54_003120</name>
</gene>
<dbReference type="AlphaFoldDB" id="A0A7Z0IME8"/>
<evidence type="ECO:0000313" key="4">
    <source>
        <dbReference type="Proteomes" id="UP000527616"/>
    </source>
</evidence>
<reference evidence="3 4" key="1">
    <citation type="submission" date="2020-07" db="EMBL/GenBank/DDBJ databases">
        <title>Sequencing the genomes of 1000 actinobacteria strains.</title>
        <authorList>
            <person name="Klenk H.-P."/>
        </authorList>
    </citation>
    <scope>NUCLEOTIDE SEQUENCE [LARGE SCALE GENOMIC DNA]</scope>
    <source>
        <strain evidence="3 4">DSM 103164</strain>
    </source>
</reference>
<keyword evidence="4" id="KW-1185">Reference proteome</keyword>
<feature type="compositionally biased region" description="Low complexity" evidence="1">
    <location>
        <begin position="147"/>
        <end position="158"/>
    </location>
</feature>
<feature type="transmembrane region" description="Helical" evidence="2">
    <location>
        <begin position="38"/>
        <end position="59"/>
    </location>
</feature>
<evidence type="ECO:0000256" key="2">
    <source>
        <dbReference type="SAM" id="Phobius"/>
    </source>
</evidence>
<evidence type="ECO:0000313" key="3">
    <source>
        <dbReference type="EMBL" id="NYI72560.1"/>
    </source>
</evidence>
<organism evidence="3 4">
    <name type="scientific">Naumannella cuiyingiana</name>
    <dbReference type="NCBI Taxonomy" id="1347891"/>
    <lineage>
        <taxon>Bacteria</taxon>
        <taxon>Bacillati</taxon>
        <taxon>Actinomycetota</taxon>
        <taxon>Actinomycetes</taxon>
        <taxon>Propionibacteriales</taxon>
        <taxon>Propionibacteriaceae</taxon>
        <taxon>Naumannella</taxon>
    </lineage>
</organism>
<comment type="caution">
    <text evidence="3">The sequence shown here is derived from an EMBL/GenBank/DDBJ whole genome shotgun (WGS) entry which is preliminary data.</text>
</comment>
<dbReference type="InterPro" id="IPR021443">
    <property type="entry name" value="DUF3093"/>
</dbReference>
<keyword evidence="2" id="KW-0812">Transmembrane</keyword>
<dbReference type="Pfam" id="PF11292">
    <property type="entry name" value="DUF3093"/>
    <property type="match status" value="1"/>
</dbReference>
<evidence type="ECO:0000256" key="1">
    <source>
        <dbReference type="SAM" id="MobiDB-lite"/>
    </source>
</evidence>
<evidence type="ECO:0008006" key="5">
    <source>
        <dbReference type="Google" id="ProtNLM"/>
    </source>
</evidence>
<protein>
    <recommendedName>
        <fullName evidence="5">DUF3093 domain-containing protein</fullName>
    </recommendedName>
</protein>
<dbReference type="Proteomes" id="UP000527616">
    <property type="component" value="Unassembled WGS sequence"/>
</dbReference>
<dbReference type="RefSeq" id="WP_179446210.1">
    <property type="nucleotide sequence ID" value="NZ_JACBZS010000001.1"/>
</dbReference>
<accession>A0A7Z0IME8</accession>
<keyword evidence="2" id="KW-1133">Transmembrane helix</keyword>
<name>A0A7Z0IME8_9ACTN</name>
<dbReference type="EMBL" id="JACBZS010000001">
    <property type="protein sequence ID" value="NYI72560.1"/>
    <property type="molecule type" value="Genomic_DNA"/>
</dbReference>